<dbReference type="RefSeq" id="WP_126155669.1">
    <property type="nucleotide sequence ID" value="NZ_UZWE01000050.1"/>
</dbReference>
<reference evidence="1 2" key="1">
    <citation type="submission" date="2018-12" db="EMBL/GenBank/DDBJ databases">
        <authorList>
            <person name="Criscuolo A."/>
        </authorList>
    </citation>
    <scope>NUCLEOTIDE SEQUENCE [LARGE SCALE GENOMIC DNA]</scope>
    <source>
        <strain evidence="1">ACIP1116241</strain>
    </source>
</reference>
<organism evidence="1 2">
    <name type="scientific">Paracoccus haematequi</name>
    <dbReference type="NCBI Taxonomy" id="2491866"/>
    <lineage>
        <taxon>Bacteria</taxon>
        <taxon>Pseudomonadati</taxon>
        <taxon>Pseudomonadota</taxon>
        <taxon>Alphaproteobacteria</taxon>
        <taxon>Rhodobacterales</taxon>
        <taxon>Paracoccaceae</taxon>
        <taxon>Paracoccus</taxon>
    </lineage>
</organism>
<evidence type="ECO:0000313" key="1">
    <source>
        <dbReference type="EMBL" id="VDS10063.1"/>
    </source>
</evidence>
<sequence length="228" mass="26511">MDHDIELRLQRIAGHAKRGWKGDAARELGVTTRTIHRALTGYLPESLRQHIEDLERRRDAEKNESVLDVVLRKSLTEATPPDDAKSEKDHYRAGLADGFWLGVTEIRKRSSEEDQPLIQRLMSQRNRERPAVREAREAQPPGTISGAMLRRVADHFEKEGEMVDSGLRFYERTNIQRQIDQIVMPSIQRIADAIWRHGQDDARRVAEIEEKRLIRDLAFLFDRQHYSS</sequence>
<keyword evidence="2" id="KW-1185">Reference proteome</keyword>
<gene>
    <name evidence="1" type="ORF">PARHAE_03274</name>
</gene>
<name>A0A3S4DY41_9RHOB</name>
<proteinExistence type="predicted"/>
<protein>
    <submittedName>
        <fullName evidence="1">Uncharacterized protein</fullName>
    </submittedName>
</protein>
<accession>A0A3S4DY41</accession>
<dbReference type="EMBL" id="UZWE01000050">
    <property type="protein sequence ID" value="VDS10063.1"/>
    <property type="molecule type" value="Genomic_DNA"/>
</dbReference>
<dbReference type="AlphaFoldDB" id="A0A3S4DY41"/>
<evidence type="ECO:0000313" key="2">
    <source>
        <dbReference type="Proteomes" id="UP000270743"/>
    </source>
</evidence>
<dbReference type="Proteomes" id="UP000270743">
    <property type="component" value="Unassembled WGS sequence"/>
</dbReference>